<evidence type="ECO:0000313" key="2">
    <source>
        <dbReference type="EMBL" id="MEQ2157684.1"/>
    </source>
</evidence>
<protein>
    <submittedName>
        <fullName evidence="2">Uncharacterized protein</fullName>
    </submittedName>
</protein>
<gene>
    <name evidence="2" type="ORF">GOODEAATRI_004214</name>
</gene>
<dbReference type="Proteomes" id="UP001476798">
    <property type="component" value="Unassembled WGS sequence"/>
</dbReference>
<evidence type="ECO:0000313" key="3">
    <source>
        <dbReference type="Proteomes" id="UP001476798"/>
    </source>
</evidence>
<dbReference type="EMBL" id="JAHRIO010000175">
    <property type="protein sequence ID" value="MEQ2157684.1"/>
    <property type="molecule type" value="Genomic_DNA"/>
</dbReference>
<name>A0ABV0MF06_9TELE</name>
<organism evidence="2 3">
    <name type="scientific">Goodea atripinnis</name>
    <dbReference type="NCBI Taxonomy" id="208336"/>
    <lineage>
        <taxon>Eukaryota</taxon>
        <taxon>Metazoa</taxon>
        <taxon>Chordata</taxon>
        <taxon>Craniata</taxon>
        <taxon>Vertebrata</taxon>
        <taxon>Euteleostomi</taxon>
        <taxon>Actinopterygii</taxon>
        <taxon>Neopterygii</taxon>
        <taxon>Teleostei</taxon>
        <taxon>Neoteleostei</taxon>
        <taxon>Acanthomorphata</taxon>
        <taxon>Ovalentaria</taxon>
        <taxon>Atherinomorphae</taxon>
        <taxon>Cyprinodontiformes</taxon>
        <taxon>Goodeidae</taxon>
        <taxon>Goodea</taxon>
    </lineage>
</organism>
<evidence type="ECO:0000256" key="1">
    <source>
        <dbReference type="SAM" id="MobiDB-lite"/>
    </source>
</evidence>
<accession>A0ABV0MF06</accession>
<feature type="region of interest" description="Disordered" evidence="1">
    <location>
        <begin position="34"/>
        <end position="64"/>
    </location>
</feature>
<keyword evidence="3" id="KW-1185">Reference proteome</keyword>
<proteinExistence type="predicted"/>
<reference evidence="2 3" key="1">
    <citation type="submission" date="2021-06" db="EMBL/GenBank/DDBJ databases">
        <authorList>
            <person name="Palmer J.M."/>
        </authorList>
    </citation>
    <scope>NUCLEOTIDE SEQUENCE [LARGE SCALE GENOMIC DNA]</scope>
    <source>
        <strain evidence="2 3">GA_2019</strain>
        <tissue evidence="2">Muscle</tissue>
    </source>
</reference>
<comment type="caution">
    <text evidence="2">The sequence shown here is derived from an EMBL/GenBank/DDBJ whole genome shotgun (WGS) entry which is preliminary data.</text>
</comment>
<sequence length="124" mass="13989">MSPRTPPLLHCLTNRVHAYLIGSSVKQLCREIHPRLQKKTKQNNPLRDRGTRTSSDPTFDPDVLKPTQGLTLIHPQRGGCQHVASLRPSVSRERERKKRNIQASRCVEMVKAHALPSATWALKG</sequence>